<name>A0ABR6X276_9BURK</name>
<evidence type="ECO:0000313" key="2">
    <source>
        <dbReference type="EMBL" id="MBC3806476.1"/>
    </source>
</evidence>
<organism evidence="2 3">
    <name type="scientific">Undibacterium seohonense</name>
    <dbReference type="NCBI Taxonomy" id="1344950"/>
    <lineage>
        <taxon>Bacteria</taxon>
        <taxon>Pseudomonadati</taxon>
        <taxon>Pseudomonadota</taxon>
        <taxon>Betaproteobacteria</taxon>
        <taxon>Burkholderiales</taxon>
        <taxon>Oxalobacteraceae</taxon>
        <taxon>Undibacterium</taxon>
    </lineage>
</organism>
<dbReference type="SUPFAM" id="SSF54593">
    <property type="entry name" value="Glyoxalase/Bleomycin resistance protein/Dihydroxybiphenyl dioxygenase"/>
    <property type="match status" value="1"/>
</dbReference>
<evidence type="ECO:0000313" key="3">
    <source>
        <dbReference type="Proteomes" id="UP000648257"/>
    </source>
</evidence>
<dbReference type="Pfam" id="PF00903">
    <property type="entry name" value="Glyoxalase"/>
    <property type="match status" value="1"/>
</dbReference>
<comment type="caution">
    <text evidence="2">The sequence shown here is derived from an EMBL/GenBank/DDBJ whole genome shotgun (WGS) entry which is preliminary data.</text>
</comment>
<dbReference type="InterPro" id="IPR004360">
    <property type="entry name" value="Glyas_Fos-R_dOase_dom"/>
</dbReference>
<dbReference type="EMBL" id="JACOFW010000003">
    <property type="protein sequence ID" value="MBC3806476.1"/>
    <property type="molecule type" value="Genomic_DNA"/>
</dbReference>
<protein>
    <recommendedName>
        <fullName evidence="1">VOC domain-containing protein</fullName>
    </recommendedName>
</protein>
<keyword evidence="3" id="KW-1185">Reference proteome</keyword>
<dbReference type="InterPro" id="IPR037523">
    <property type="entry name" value="VOC_core"/>
</dbReference>
<sequence length="129" mass="13999">MSNLPPTCLVLFVDDVAKLTAFYSNVANMAIRHQDSAYAVLGIDGFELILHAMQSESPPIIATSHITVREDSYFKLCLPVSDIAAARATAKAFGGAIKAIEHEWVFQGIRACDGHDPEGNVIQLRMLVA</sequence>
<proteinExistence type="predicted"/>
<evidence type="ECO:0000259" key="1">
    <source>
        <dbReference type="PROSITE" id="PS51819"/>
    </source>
</evidence>
<reference evidence="2 3" key="1">
    <citation type="submission" date="2020-08" db="EMBL/GenBank/DDBJ databases">
        <title>Novel species isolated from subtropical streams in China.</title>
        <authorList>
            <person name="Lu H."/>
        </authorList>
    </citation>
    <scope>NUCLEOTIDE SEQUENCE [LARGE SCALE GENOMIC DNA]</scope>
    <source>
        <strain evidence="2 3">KACC 16656</strain>
    </source>
</reference>
<dbReference type="Proteomes" id="UP000648257">
    <property type="component" value="Unassembled WGS sequence"/>
</dbReference>
<gene>
    <name evidence="2" type="ORF">H8K52_03820</name>
</gene>
<dbReference type="RefSeq" id="WP_186921574.1">
    <property type="nucleotide sequence ID" value="NZ_JACOFW010000003.1"/>
</dbReference>
<feature type="domain" description="VOC" evidence="1">
    <location>
        <begin position="5"/>
        <end position="127"/>
    </location>
</feature>
<dbReference type="PROSITE" id="PS51819">
    <property type="entry name" value="VOC"/>
    <property type="match status" value="1"/>
</dbReference>
<dbReference type="InterPro" id="IPR029068">
    <property type="entry name" value="Glyas_Bleomycin-R_OHBP_Dase"/>
</dbReference>
<dbReference type="Gene3D" id="3.10.180.10">
    <property type="entry name" value="2,3-Dihydroxybiphenyl 1,2-Dioxygenase, domain 1"/>
    <property type="match status" value="1"/>
</dbReference>
<accession>A0ABR6X276</accession>